<keyword evidence="1" id="KW-0472">Membrane</keyword>
<organism evidence="2 3">
    <name type="scientific">Nelumbo nucifera</name>
    <name type="common">Sacred lotus</name>
    <dbReference type="NCBI Taxonomy" id="4432"/>
    <lineage>
        <taxon>Eukaryota</taxon>
        <taxon>Viridiplantae</taxon>
        <taxon>Streptophyta</taxon>
        <taxon>Embryophyta</taxon>
        <taxon>Tracheophyta</taxon>
        <taxon>Spermatophyta</taxon>
        <taxon>Magnoliopsida</taxon>
        <taxon>Proteales</taxon>
        <taxon>Nelumbonaceae</taxon>
        <taxon>Nelumbo</taxon>
    </lineage>
</organism>
<keyword evidence="1" id="KW-1133">Transmembrane helix</keyword>
<reference evidence="2 3" key="1">
    <citation type="journal article" date="2020" name="Mol. Biol. Evol.">
        <title>Distinct Expression and Methylation Patterns for Genes with Different Fates following a Single Whole-Genome Duplication in Flowering Plants.</title>
        <authorList>
            <person name="Shi T."/>
            <person name="Rahmani R.S."/>
            <person name="Gugger P.F."/>
            <person name="Wang M."/>
            <person name="Li H."/>
            <person name="Zhang Y."/>
            <person name="Li Z."/>
            <person name="Wang Q."/>
            <person name="Van de Peer Y."/>
            <person name="Marchal K."/>
            <person name="Chen J."/>
        </authorList>
    </citation>
    <scope>NUCLEOTIDE SEQUENCE [LARGE SCALE GENOMIC DNA]</scope>
    <source>
        <tissue evidence="2">Leaf</tissue>
    </source>
</reference>
<feature type="transmembrane region" description="Helical" evidence="1">
    <location>
        <begin position="49"/>
        <end position="74"/>
    </location>
</feature>
<gene>
    <name evidence="2" type="ORF">HUJ06_002663</name>
</gene>
<proteinExistence type="predicted"/>
<protein>
    <submittedName>
        <fullName evidence="2">Uncharacterized protein</fullName>
    </submittedName>
</protein>
<comment type="caution">
    <text evidence="2">The sequence shown here is derived from an EMBL/GenBank/DDBJ whole genome shotgun (WGS) entry which is preliminary data.</text>
</comment>
<dbReference type="AlphaFoldDB" id="A0A822ZE20"/>
<keyword evidence="1" id="KW-0812">Transmembrane</keyword>
<dbReference type="Proteomes" id="UP000607653">
    <property type="component" value="Unassembled WGS sequence"/>
</dbReference>
<name>A0A822ZE20_NELNU</name>
<sequence>MGYGVALKRAPLLCSGSSNRGDIHAFLHGPRSKFTRFFARFLLFEKVDYLQWISTIAVFLLLLFCSRRFCLVLCGRNPEIRLKKWSQAPETGCF</sequence>
<accession>A0A822ZE20</accession>
<evidence type="ECO:0000313" key="2">
    <source>
        <dbReference type="EMBL" id="DAD44434.1"/>
    </source>
</evidence>
<evidence type="ECO:0000256" key="1">
    <source>
        <dbReference type="SAM" id="Phobius"/>
    </source>
</evidence>
<keyword evidence="3" id="KW-1185">Reference proteome</keyword>
<evidence type="ECO:0000313" key="3">
    <source>
        <dbReference type="Proteomes" id="UP000607653"/>
    </source>
</evidence>
<dbReference type="EMBL" id="DUZY01000007">
    <property type="protein sequence ID" value="DAD44434.1"/>
    <property type="molecule type" value="Genomic_DNA"/>
</dbReference>